<evidence type="ECO:0000313" key="2">
    <source>
        <dbReference type="Proteomes" id="UP000037326"/>
    </source>
</evidence>
<accession>A0A0K9FCL6</accession>
<sequence>MTPFRIDPGGATHIIKAYWIERSGVKSITIYPNKSAKGWTKEKAFAKLKKNFSHYYDWKNEASLKKQFNCHARPIPPYTGKIP</sequence>
<gene>
    <name evidence="1" type="ORF">ACZ11_07225</name>
</gene>
<dbReference type="RefSeq" id="WP_049664897.1">
    <property type="nucleotide sequence ID" value="NZ_LFXJ01000005.1"/>
</dbReference>
<dbReference type="Proteomes" id="UP000037326">
    <property type="component" value="Unassembled WGS sequence"/>
</dbReference>
<organism evidence="1 2">
    <name type="scientific">Lysinibacillus xylanilyticus</name>
    <dbReference type="NCBI Taxonomy" id="582475"/>
    <lineage>
        <taxon>Bacteria</taxon>
        <taxon>Bacillati</taxon>
        <taxon>Bacillota</taxon>
        <taxon>Bacilli</taxon>
        <taxon>Bacillales</taxon>
        <taxon>Bacillaceae</taxon>
        <taxon>Lysinibacillus</taxon>
    </lineage>
</organism>
<proteinExistence type="predicted"/>
<evidence type="ECO:0000313" key="1">
    <source>
        <dbReference type="EMBL" id="KMY31962.1"/>
    </source>
</evidence>
<name>A0A0K9FCL6_9BACI</name>
<reference evidence="2" key="1">
    <citation type="submission" date="2015-07" db="EMBL/GenBank/DDBJ databases">
        <authorList>
            <consortium name="Consortium for Microbial Forensics and Genomics (microFORGE)"/>
            <person name="Knight B.M."/>
            <person name="Roberts D.P."/>
            <person name="Lin D."/>
            <person name="Hari K."/>
            <person name="Fletcher J."/>
            <person name="Melcher U."/>
            <person name="Blagden T."/>
            <person name="Winegar R.A."/>
        </authorList>
    </citation>
    <scope>NUCLEOTIDE SEQUENCE [LARGE SCALE GENOMIC DNA]</scope>
    <source>
        <strain evidence="2">DSM 23493</strain>
    </source>
</reference>
<dbReference type="GeneID" id="96598063"/>
<dbReference type="PATRIC" id="fig|582475.4.peg.943"/>
<comment type="caution">
    <text evidence="1">The sequence shown here is derived from an EMBL/GenBank/DDBJ whole genome shotgun (WGS) entry which is preliminary data.</text>
</comment>
<dbReference type="AlphaFoldDB" id="A0A0K9FCL6"/>
<protein>
    <submittedName>
        <fullName evidence="1">Uncharacterized protein</fullName>
    </submittedName>
</protein>
<dbReference type="EMBL" id="LFXJ01000005">
    <property type="protein sequence ID" value="KMY31962.1"/>
    <property type="molecule type" value="Genomic_DNA"/>
</dbReference>